<feature type="domain" description="Transcription regulator PadR N-terminal" evidence="1">
    <location>
        <begin position="5"/>
        <end position="78"/>
    </location>
</feature>
<dbReference type="Gene3D" id="1.10.10.10">
    <property type="entry name" value="Winged helix-like DNA-binding domain superfamily/Winged helix DNA-binding domain"/>
    <property type="match status" value="1"/>
</dbReference>
<gene>
    <name evidence="2" type="ORF">ACFQZV_06615</name>
</gene>
<evidence type="ECO:0000313" key="3">
    <source>
        <dbReference type="Proteomes" id="UP001597042"/>
    </source>
</evidence>
<accession>A0ABW2ZQV9</accession>
<name>A0ABW2ZQV9_9MICO</name>
<keyword evidence="3" id="KW-1185">Reference proteome</keyword>
<dbReference type="SUPFAM" id="SSF46785">
    <property type="entry name" value="Winged helix' DNA-binding domain"/>
    <property type="match status" value="1"/>
</dbReference>
<reference evidence="3" key="1">
    <citation type="journal article" date="2019" name="Int. J. Syst. Evol. Microbiol.">
        <title>The Global Catalogue of Microorganisms (GCM) 10K type strain sequencing project: providing services to taxonomists for standard genome sequencing and annotation.</title>
        <authorList>
            <consortium name="The Broad Institute Genomics Platform"/>
            <consortium name="The Broad Institute Genome Sequencing Center for Infectious Disease"/>
            <person name="Wu L."/>
            <person name="Ma J."/>
        </authorList>
    </citation>
    <scope>NUCLEOTIDE SEQUENCE [LARGE SCALE GENOMIC DNA]</scope>
    <source>
        <strain evidence="3">CCUG 50754</strain>
    </source>
</reference>
<dbReference type="PANTHER" id="PTHR43252">
    <property type="entry name" value="TRANSCRIPTIONAL REGULATOR YQJI"/>
    <property type="match status" value="1"/>
</dbReference>
<evidence type="ECO:0000313" key="2">
    <source>
        <dbReference type="EMBL" id="MFD0780970.1"/>
    </source>
</evidence>
<comment type="caution">
    <text evidence="2">The sequence shown here is derived from an EMBL/GenBank/DDBJ whole genome shotgun (WGS) entry which is preliminary data.</text>
</comment>
<dbReference type="InterPro" id="IPR036388">
    <property type="entry name" value="WH-like_DNA-bd_sf"/>
</dbReference>
<dbReference type="Pfam" id="PF03551">
    <property type="entry name" value="PadR"/>
    <property type="match status" value="1"/>
</dbReference>
<dbReference type="InterPro" id="IPR005149">
    <property type="entry name" value="Tscrpt_reg_PadR_N"/>
</dbReference>
<protein>
    <submittedName>
        <fullName evidence="2">Helix-turn-helix transcriptional regulator</fullName>
    </submittedName>
</protein>
<dbReference type="PANTHER" id="PTHR43252:SF6">
    <property type="entry name" value="NEGATIVE TRANSCRIPTION REGULATOR PADR"/>
    <property type="match status" value="1"/>
</dbReference>
<organism evidence="2 3">
    <name type="scientific">Microbacterium koreense</name>
    <dbReference type="NCBI Taxonomy" id="323761"/>
    <lineage>
        <taxon>Bacteria</taxon>
        <taxon>Bacillati</taxon>
        <taxon>Actinomycetota</taxon>
        <taxon>Actinomycetes</taxon>
        <taxon>Micrococcales</taxon>
        <taxon>Microbacteriaceae</taxon>
        <taxon>Microbacterium</taxon>
    </lineage>
</organism>
<dbReference type="InterPro" id="IPR036390">
    <property type="entry name" value="WH_DNA-bd_sf"/>
</dbReference>
<evidence type="ECO:0000259" key="1">
    <source>
        <dbReference type="Pfam" id="PF03551"/>
    </source>
</evidence>
<dbReference type="Proteomes" id="UP001597042">
    <property type="component" value="Unassembled WGS sequence"/>
</dbReference>
<dbReference type="EMBL" id="JBHTIM010000001">
    <property type="protein sequence ID" value="MFD0780970.1"/>
    <property type="molecule type" value="Genomic_DNA"/>
</dbReference>
<sequence length="179" mass="19182">MQQVILGLLLTHGPLTLYAVKQLFSQGISLFYSASFGSIQRSLRQLVDNGLVVAADKPEGARGSKPYAITDAGRAAFHAWMASPIDGSDAETIALSKTFFLGVLDEGDRGPVLETIRTRLERDLGELEQVAAALDAMTPPEGAASLFAFQRATLDYGIRAHTLARDWFAALGDDGTVRG</sequence>
<proteinExistence type="predicted"/>
<dbReference type="RefSeq" id="WP_378752106.1">
    <property type="nucleotide sequence ID" value="NZ_JBHSSV010000008.1"/>
</dbReference>